<dbReference type="RefSeq" id="WP_145218042.1">
    <property type="nucleotide sequence ID" value="NZ_CP036269.1"/>
</dbReference>
<dbReference type="Proteomes" id="UP000317171">
    <property type="component" value="Chromosome"/>
</dbReference>
<dbReference type="GO" id="GO:0009103">
    <property type="term" value="P:lipopolysaccharide biosynthetic process"/>
    <property type="evidence" value="ECO:0007669"/>
    <property type="project" value="TreeGrafter"/>
</dbReference>
<dbReference type="PANTHER" id="PTHR46401:SF2">
    <property type="entry name" value="GLYCOSYLTRANSFERASE WBBK-RELATED"/>
    <property type="match status" value="1"/>
</dbReference>
<dbReference type="InterPro" id="IPR001296">
    <property type="entry name" value="Glyco_trans_1"/>
</dbReference>
<dbReference type="AlphaFoldDB" id="A0A517RHQ1"/>
<evidence type="ECO:0000313" key="3">
    <source>
        <dbReference type="EMBL" id="QDT43393.1"/>
    </source>
</evidence>
<protein>
    <submittedName>
        <fullName evidence="3">Glycosyl transferases group 1</fullName>
    </submittedName>
</protein>
<gene>
    <name evidence="3" type="ORF">Pan241w_34930</name>
</gene>
<dbReference type="GO" id="GO:0016757">
    <property type="term" value="F:glycosyltransferase activity"/>
    <property type="evidence" value="ECO:0007669"/>
    <property type="project" value="InterPro"/>
</dbReference>
<dbReference type="Pfam" id="PF00534">
    <property type="entry name" value="Glycos_transf_1"/>
    <property type="match status" value="1"/>
</dbReference>
<dbReference type="CDD" id="cd03801">
    <property type="entry name" value="GT4_PimA-like"/>
    <property type="match status" value="1"/>
</dbReference>
<proteinExistence type="predicted"/>
<sequence>MSSPSPQIGFVSTRFGVNTDISVESVKWAQVLWDHYFTSYWYAGELERDPNISMIVPEADFLHPDVLSINERAFGKQHRDAQLNKMILELAEYLKRTLYEFVNKFSLDLLIIENALSIPVHIPLGLAIREFISETDFPAVAHHYDFIWEHERFAINAIDDLLADTFPPSLPSLQHVTINSIAQEELALRRSEPSVLVPSVLDFEQPIVDQNGVNINSELYKNFRSDIGLEPDDILFLQPTQIVPRKGIEDSINMIAKLNNQKCKLVVTGSAIDGDVEADGEYFPALQDLALNAGVDLRFVSSLISDYDRENEKGERIYSKWAAYENADLIMFPSSHENLGNTILEAVFFRKPIVVKRFQVFQRDFEPKGFRMIQIDSFLSESAVNGIRQVLNDPAYCKSMVDHNYNLANHYFSYSTLRRKLHSLVTGLVDPELSTAFQSKWN</sequence>
<dbReference type="KEGG" id="gaz:Pan241w_34930"/>
<accession>A0A517RHQ1</accession>
<organism evidence="3 4">
    <name type="scientific">Gimesia alba</name>
    <dbReference type="NCBI Taxonomy" id="2527973"/>
    <lineage>
        <taxon>Bacteria</taxon>
        <taxon>Pseudomonadati</taxon>
        <taxon>Planctomycetota</taxon>
        <taxon>Planctomycetia</taxon>
        <taxon>Planctomycetales</taxon>
        <taxon>Planctomycetaceae</taxon>
        <taxon>Gimesia</taxon>
    </lineage>
</organism>
<dbReference type="OrthoDB" id="9762705at2"/>
<evidence type="ECO:0000259" key="2">
    <source>
        <dbReference type="Pfam" id="PF00534"/>
    </source>
</evidence>
<dbReference type="SUPFAM" id="SSF53756">
    <property type="entry name" value="UDP-Glycosyltransferase/glycogen phosphorylase"/>
    <property type="match status" value="1"/>
</dbReference>
<dbReference type="Gene3D" id="3.40.50.2000">
    <property type="entry name" value="Glycogen Phosphorylase B"/>
    <property type="match status" value="1"/>
</dbReference>
<dbReference type="PANTHER" id="PTHR46401">
    <property type="entry name" value="GLYCOSYLTRANSFERASE WBBK-RELATED"/>
    <property type="match status" value="1"/>
</dbReference>
<evidence type="ECO:0000313" key="4">
    <source>
        <dbReference type="Proteomes" id="UP000317171"/>
    </source>
</evidence>
<reference evidence="3 4" key="1">
    <citation type="submission" date="2019-02" db="EMBL/GenBank/DDBJ databases">
        <title>Deep-cultivation of Planctomycetes and their phenomic and genomic characterization uncovers novel biology.</title>
        <authorList>
            <person name="Wiegand S."/>
            <person name="Jogler M."/>
            <person name="Boedeker C."/>
            <person name="Pinto D."/>
            <person name="Vollmers J."/>
            <person name="Rivas-Marin E."/>
            <person name="Kohn T."/>
            <person name="Peeters S.H."/>
            <person name="Heuer A."/>
            <person name="Rast P."/>
            <person name="Oberbeckmann S."/>
            <person name="Bunk B."/>
            <person name="Jeske O."/>
            <person name="Meyerdierks A."/>
            <person name="Storesund J.E."/>
            <person name="Kallscheuer N."/>
            <person name="Luecker S."/>
            <person name="Lage O.M."/>
            <person name="Pohl T."/>
            <person name="Merkel B.J."/>
            <person name="Hornburger P."/>
            <person name="Mueller R.-W."/>
            <person name="Bruemmer F."/>
            <person name="Labrenz M."/>
            <person name="Spormann A.M."/>
            <person name="Op den Camp H."/>
            <person name="Overmann J."/>
            <person name="Amann R."/>
            <person name="Jetten M.S.M."/>
            <person name="Mascher T."/>
            <person name="Medema M.H."/>
            <person name="Devos D.P."/>
            <person name="Kaster A.-K."/>
            <person name="Ovreas L."/>
            <person name="Rohde M."/>
            <person name="Galperin M.Y."/>
            <person name="Jogler C."/>
        </authorList>
    </citation>
    <scope>NUCLEOTIDE SEQUENCE [LARGE SCALE GENOMIC DNA]</scope>
    <source>
        <strain evidence="3 4">Pan241w</strain>
    </source>
</reference>
<keyword evidence="1 3" id="KW-0808">Transferase</keyword>
<feature type="domain" description="Glycosyl transferase family 1" evidence="2">
    <location>
        <begin position="223"/>
        <end position="403"/>
    </location>
</feature>
<dbReference type="EMBL" id="CP036269">
    <property type="protein sequence ID" value="QDT43393.1"/>
    <property type="molecule type" value="Genomic_DNA"/>
</dbReference>
<evidence type="ECO:0000256" key="1">
    <source>
        <dbReference type="ARBA" id="ARBA00022679"/>
    </source>
</evidence>
<name>A0A517RHQ1_9PLAN</name>
<keyword evidence="4" id="KW-1185">Reference proteome</keyword>